<accession>A0A1Y1W9K3</accession>
<proteinExistence type="predicted"/>
<gene>
    <name evidence="1" type="ORF">DL89DRAFT_267170</name>
</gene>
<dbReference type="Proteomes" id="UP000193922">
    <property type="component" value="Unassembled WGS sequence"/>
</dbReference>
<protein>
    <recommendedName>
        <fullName evidence="3">ARM repeat-containing protein</fullName>
    </recommendedName>
</protein>
<dbReference type="GeneID" id="63804034"/>
<dbReference type="AlphaFoldDB" id="A0A1Y1W9K3"/>
<keyword evidence="2" id="KW-1185">Reference proteome</keyword>
<evidence type="ECO:0008006" key="3">
    <source>
        <dbReference type="Google" id="ProtNLM"/>
    </source>
</evidence>
<dbReference type="GO" id="GO:0043248">
    <property type="term" value="P:proteasome assembly"/>
    <property type="evidence" value="ECO:0007669"/>
    <property type="project" value="InterPro"/>
</dbReference>
<dbReference type="PANTHER" id="PTHR13554">
    <property type="entry name" value="26S PROTEASOME NON-ATPASE REGULATORY SUBUNIT 5-RELATED"/>
    <property type="match status" value="1"/>
</dbReference>
<sequence length="513" mass="57253">MSELKPYEETIKRICSLLQSEPTPDVIQGLRDSFDLLNRQLKAGPFLEVFEATLSNIPFSALFSLLAAPDNRLIVIVSELTGQLLRPVTWSMVHQTFEEYIIQGLDHPHPDVKCLVLNQFLKCDLSTDPFSPSYGPHIWKCLAGKQDSESIKLTKRVLAHLCRCPQGMDYLFTDESMKGVRKLLAGKEEERFRTYDVIVAAVGGSDSAFEFFKQEGIVDMFMNEGRSKDILVIMNFYEQLPDICATTAPFEYMDEQGVFQKALENLSDTTDEGVTGSLLRTASLKLFARMVDAKGLDPQQFLEKYPVATVIREIIEEHSHSRYDSTVTAINCLGAIGNNPAALEYLAKEDKALAALASLYNSSTGDLRIECLKTIACIFGHSQAPTETASQACFDLYMRLCDGKFLSSLVKEIMKGFEESCIAAFAVIQKMASHAWGVREIASVQNILGFLLTRDPSRGKTVQQWQYSAIESLAAATEAKASFDEETYKRLQKYVNNGPFYVESVPRVAMATS</sequence>
<evidence type="ECO:0000313" key="2">
    <source>
        <dbReference type="Proteomes" id="UP000193922"/>
    </source>
</evidence>
<dbReference type="Gene3D" id="1.25.10.10">
    <property type="entry name" value="Leucine-rich Repeat Variant"/>
    <property type="match status" value="1"/>
</dbReference>
<dbReference type="SUPFAM" id="SSF48371">
    <property type="entry name" value="ARM repeat"/>
    <property type="match status" value="1"/>
</dbReference>
<evidence type="ECO:0000313" key="1">
    <source>
        <dbReference type="EMBL" id="ORX69926.1"/>
    </source>
</evidence>
<dbReference type="PANTHER" id="PTHR13554:SF10">
    <property type="entry name" value="26S PROTEASOME NON-ATPASE REGULATORY SUBUNIT 5"/>
    <property type="match status" value="1"/>
</dbReference>
<dbReference type="Pfam" id="PF10508">
    <property type="entry name" value="Proteasom_PSMB"/>
    <property type="match status" value="1"/>
</dbReference>
<dbReference type="EMBL" id="MCFD01000006">
    <property type="protein sequence ID" value="ORX69926.1"/>
    <property type="molecule type" value="Genomic_DNA"/>
</dbReference>
<dbReference type="STRING" id="61395.A0A1Y1W9K3"/>
<dbReference type="InterPro" id="IPR016024">
    <property type="entry name" value="ARM-type_fold"/>
</dbReference>
<dbReference type="InterPro" id="IPR019538">
    <property type="entry name" value="PSMD5"/>
</dbReference>
<dbReference type="OrthoDB" id="10250600at2759"/>
<name>A0A1Y1W9K3_9FUNG</name>
<dbReference type="InterPro" id="IPR011989">
    <property type="entry name" value="ARM-like"/>
</dbReference>
<dbReference type="GO" id="GO:0005829">
    <property type="term" value="C:cytosol"/>
    <property type="evidence" value="ECO:0007669"/>
    <property type="project" value="TreeGrafter"/>
</dbReference>
<comment type="caution">
    <text evidence="1">The sequence shown here is derived from an EMBL/GenBank/DDBJ whole genome shotgun (WGS) entry which is preliminary data.</text>
</comment>
<organism evidence="1 2">
    <name type="scientific">Linderina pennispora</name>
    <dbReference type="NCBI Taxonomy" id="61395"/>
    <lineage>
        <taxon>Eukaryota</taxon>
        <taxon>Fungi</taxon>
        <taxon>Fungi incertae sedis</taxon>
        <taxon>Zoopagomycota</taxon>
        <taxon>Kickxellomycotina</taxon>
        <taxon>Kickxellomycetes</taxon>
        <taxon>Kickxellales</taxon>
        <taxon>Kickxellaceae</taxon>
        <taxon>Linderina</taxon>
    </lineage>
</organism>
<reference evidence="1 2" key="1">
    <citation type="submission" date="2016-07" db="EMBL/GenBank/DDBJ databases">
        <title>Pervasive Adenine N6-methylation of Active Genes in Fungi.</title>
        <authorList>
            <consortium name="DOE Joint Genome Institute"/>
            <person name="Mondo S.J."/>
            <person name="Dannebaum R.O."/>
            <person name="Kuo R.C."/>
            <person name="Labutti K."/>
            <person name="Haridas S."/>
            <person name="Kuo A."/>
            <person name="Salamov A."/>
            <person name="Ahrendt S.R."/>
            <person name="Lipzen A."/>
            <person name="Sullivan W."/>
            <person name="Andreopoulos W.B."/>
            <person name="Clum A."/>
            <person name="Lindquist E."/>
            <person name="Daum C."/>
            <person name="Ramamoorthy G.K."/>
            <person name="Gryganskyi A."/>
            <person name="Culley D."/>
            <person name="Magnuson J.K."/>
            <person name="James T.Y."/>
            <person name="O'Malley M.A."/>
            <person name="Stajich J.E."/>
            <person name="Spatafora J.W."/>
            <person name="Visel A."/>
            <person name="Grigoriev I.V."/>
        </authorList>
    </citation>
    <scope>NUCLEOTIDE SEQUENCE [LARGE SCALE GENOMIC DNA]</scope>
    <source>
        <strain evidence="1 2">ATCC 12442</strain>
    </source>
</reference>
<dbReference type="RefSeq" id="XP_040743564.1">
    <property type="nucleotide sequence ID" value="XM_040887386.1"/>
</dbReference>